<name>A0A8H4MXI4_9PEZI</name>
<protein>
    <recommendedName>
        <fullName evidence="3">F-box domain-containing protein</fullName>
    </recommendedName>
</protein>
<dbReference type="AlphaFoldDB" id="A0A8H4MXI4"/>
<evidence type="ECO:0000313" key="1">
    <source>
        <dbReference type="EMBL" id="KAF4301105.1"/>
    </source>
</evidence>
<evidence type="ECO:0000313" key="2">
    <source>
        <dbReference type="Proteomes" id="UP000572817"/>
    </source>
</evidence>
<dbReference type="EMBL" id="WWBZ02000082">
    <property type="protein sequence ID" value="KAF4301105.1"/>
    <property type="molecule type" value="Genomic_DNA"/>
</dbReference>
<sequence length="329" mass="37842">MPALVQEETLAETANDAMGLTLAAQSEQHSMAADKFENKRCLRANRRRLRRGLLAIHPSNSVPQLQSPLWSKLPPEIRNEIFTLAVSQHLDLSRPYPRNSWYYRPGYTHAFRTYTDLLASCRLAYWETNAIPLSTATLPVWEDRGPPDAPKWKFAEFTARNTTLLNHVHFFVRRPNGHWYTPLPQFRPRRITVTIRHTSWYGWPNDKPLMVLDTWRSGLCTPNVKFPSCLEELVIEFETLQRKKDQLDKIINTKAKNWSFNLEDGAVLSPSSPPKYSTWTGAADFGGVKWRLVHGNQTTINYYVVTMTYMPDKSGYGFSGDRARILDAA</sequence>
<proteinExistence type="predicted"/>
<dbReference type="OrthoDB" id="288942at2759"/>
<keyword evidence="2" id="KW-1185">Reference proteome</keyword>
<organism evidence="1 2">
    <name type="scientific">Botryosphaeria dothidea</name>
    <dbReference type="NCBI Taxonomy" id="55169"/>
    <lineage>
        <taxon>Eukaryota</taxon>
        <taxon>Fungi</taxon>
        <taxon>Dikarya</taxon>
        <taxon>Ascomycota</taxon>
        <taxon>Pezizomycotina</taxon>
        <taxon>Dothideomycetes</taxon>
        <taxon>Dothideomycetes incertae sedis</taxon>
        <taxon>Botryosphaeriales</taxon>
        <taxon>Botryosphaeriaceae</taxon>
        <taxon>Botryosphaeria</taxon>
    </lineage>
</organism>
<reference evidence="1" key="1">
    <citation type="submission" date="2020-04" db="EMBL/GenBank/DDBJ databases">
        <title>Genome Assembly and Annotation of Botryosphaeria dothidea sdau 11-99, a Latent Pathogen of Apple Fruit Ring Rot in China.</title>
        <authorList>
            <person name="Yu C."/>
            <person name="Diao Y."/>
            <person name="Lu Q."/>
            <person name="Zhao J."/>
            <person name="Cui S."/>
            <person name="Peng C."/>
            <person name="He B."/>
            <person name="Liu H."/>
        </authorList>
    </citation>
    <scope>NUCLEOTIDE SEQUENCE [LARGE SCALE GENOMIC DNA]</scope>
    <source>
        <strain evidence="1">Sdau11-99</strain>
    </source>
</reference>
<accession>A0A8H4MXI4</accession>
<dbReference type="Proteomes" id="UP000572817">
    <property type="component" value="Unassembled WGS sequence"/>
</dbReference>
<comment type="caution">
    <text evidence="1">The sequence shown here is derived from an EMBL/GenBank/DDBJ whole genome shotgun (WGS) entry which is preliminary data.</text>
</comment>
<gene>
    <name evidence="1" type="ORF">GTA08_BOTSDO10603</name>
</gene>
<evidence type="ECO:0008006" key="3">
    <source>
        <dbReference type="Google" id="ProtNLM"/>
    </source>
</evidence>